<evidence type="ECO:0000313" key="17">
    <source>
        <dbReference type="Proteomes" id="UP000603434"/>
    </source>
</evidence>
<dbReference type="CDD" id="cd00082">
    <property type="entry name" value="HisKA"/>
    <property type="match status" value="1"/>
</dbReference>
<feature type="transmembrane region" description="Helical" evidence="14">
    <location>
        <begin position="12"/>
        <end position="36"/>
    </location>
</feature>
<dbReference type="Gene3D" id="3.30.565.10">
    <property type="entry name" value="Histidine kinase-like ATPase, C-terminal domain"/>
    <property type="match status" value="1"/>
</dbReference>
<comment type="catalytic activity">
    <reaction evidence="1">
        <text>ATP + protein L-histidine = ADP + protein N-phospho-L-histidine.</text>
        <dbReference type="EC" id="2.7.13.3"/>
    </reaction>
</comment>
<dbReference type="Pfam" id="PF02743">
    <property type="entry name" value="dCache_1"/>
    <property type="match status" value="1"/>
</dbReference>
<evidence type="ECO:0000256" key="5">
    <source>
        <dbReference type="ARBA" id="ARBA00022553"/>
    </source>
</evidence>
<dbReference type="GO" id="GO:0005524">
    <property type="term" value="F:ATP binding"/>
    <property type="evidence" value="ECO:0007669"/>
    <property type="project" value="UniProtKB-KW"/>
</dbReference>
<dbReference type="GO" id="GO:0005886">
    <property type="term" value="C:plasma membrane"/>
    <property type="evidence" value="ECO:0007669"/>
    <property type="project" value="UniProtKB-SubCell"/>
</dbReference>
<evidence type="ECO:0000256" key="10">
    <source>
        <dbReference type="ARBA" id="ARBA00022840"/>
    </source>
</evidence>
<keyword evidence="12" id="KW-0902">Two-component regulatory system</keyword>
<evidence type="ECO:0000256" key="7">
    <source>
        <dbReference type="ARBA" id="ARBA00022692"/>
    </source>
</evidence>
<organism evidence="16 17">
    <name type="scientific">Candidatus Desulfatibia profunda</name>
    <dbReference type="NCBI Taxonomy" id="2841695"/>
    <lineage>
        <taxon>Bacteria</taxon>
        <taxon>Pseudomonadati</taxon>
        <taxon>Thermodesulfobacteriota</taxon>
        <taxon>Desulfobacteria</taxon>
        <taxon>Desulfobacterales</taxon>
        <taxon>Desulfobacterales incertae sedis</taxon>
        <taxon>Candidatus Desulfatibia</taxon>
    </lineage>
</organism>
<keyword evidence="6" id="KW-0808">Transferase</keyword>
<evidence type="ECO:0000256" key="13">
    <source>
        <dbReference type="ARBA" id="ARBA00023136"/>
    </source>
</evidence>
<evidence type="ECO:0000256" key="2">
    <source>
        <dbReference type="ARBA" id="ARBA00004651"/>
    </source>
</evidence>
<dbReference type="EMBL" id="JACNJH010000097">
    <property type="protein sequence ID" value="MBC8360587.1"/>
    <property type="molecule type" value="Genomic_DNA"/>
</dbReference>
<dbReference type="InterPro" id="IPR003594">
    <property type="entry name" value="HATPase_dom"/>
</dbReference>
<dbReference type="InterPro" id="IPR036097">
    <property type="entry name" value="HisK_dim/P_sf"/>
</dbReference>
<proteinExistence type="predicted"/>
<dbReference type="InterPro" id="IPR033479">
    <property type="entry name" value="dCache_1"/>
</dbReference>
<evidence type="ECO:0000313" key="16">
    <source>
        <dbReference type="EMBL" id="MBC8360587.1"/>
    </source>
</evidence>
<reference evidence="16 17" key="1">
    <citation type="submission" date="2020-08" db="EMBL/GenBank/DDBJ databases">
        <title>Bridging the membrane lipid divide: bacteria of the FCB group superphylum have the potential to synthesize archaeal ether lipids.</title>
        <authorList>
            <person name="Villanueva L."/>
            <person name="Von Meijenfeldt F.A.B."/>
            <person name="Westbye A.B."/>
            <person name="Yadav S."/>
            <person name="Hopmans E.C."/>
            <person name="Dutilh B.E."/>
            <person name="Sinninghe Damste J.S."/>
        </authorList>
    </citation>
    <scope>NUCLEOTIDE SEQUENCE [LARGE SCALE GENOMIC DNA]</scope>
    <source>
        <strain evidence="16">NIOZ-UU30</strain>
    </source>
</reference>
<evidence type="ECO:0000256" key="14">
    <source>
        <dbReference type="SAM" id="Phobius"/>
    </source>
</evidence>
<accession>A0A8J6NJJ0</accession>
<gene>
    <name evidence="16" type="ORF">H8E23_04235</name>
</gene>
<keyword evidence="4" id="KW-1003">Cell membrane</keyword>
<keyword evidence="13 14" id="KW-0472">Membrane</keyword>
<dbReference type="SUPFAM" id="SSF47384">
    <property type="entry name" value="Homodimeric domain of signal transducing histidine kinase"/>
    <property type="match status" value="1"/>
</dbReference>
<dbReference type="InterPro" id="IPR004358">
    <property type="entry name" value="Sig_transdc_His_kin-like_C"/>
</dbReference>
<comment type="subcellular location">
    <subcellularLocation>
        <location evidence="2">Cell membrane</location>
        <topology evidence="2">Multi-pass membrane protein</topology>
    </subcellularLocation>
</comment>
<evidence type="ECO:0000256" key="12">
    <source>
        <dbReference type="ARBA" id="ARBA00023012"/>
    </source>
</evidence>
<comment type="caution">
    <text evidence="16">The sequence shown here is derived from an EMBL/GenBank/DDBJ whole genome shotgun (WGS) entry which is preliminary data.</text>
</comment>
<dbReference type="Gene3D" id="3.30.450.20">
    <property type="entry name" value="PAS domain"/>
    <property type="match status" value="1"/>
</dbReference>
<name>A0A8J6NJJ0_9BACT</name>
<evidence type="ECO:0000256" key="9">
    <source>
        <dbReference type="ARBA" id="ARBA00022777"/>
    </source>
</evidence>
<dbReference type="PRINTS" id="PR00344">
    <property type="entry name" value="BCTRLSENSOR"/>
</dbReference>
<keyword evidence="7 14" id="KW-0812">Transmembrane</keyword>
<dbReference type="GO" id="GO:0000155">
    <property type="term" value="F:phosphorelay sensor kinase activity"/>
    <property type="evidence" value="ECO:0007669"/>
    <property type="project" value="InterPro"/>
</dbReference>
<dbReference type="PANTHER" id="PTHR43065:SF46">
    <property type="entry name" value="C4-DICARBOXYLATE TRANSPORT SENSOR PROTEIN DCTB"/>
    <property type="match status" value="1"/>
</dbReference>
<dbReference type="EC" id="2.7.13.3" evidence="3"/>
<dbReference type="AlphaFoldDB" id="A0A8J6NJJ0"/>
<evidence type="ECO:0000256" key="4">
    <source>
        <dbReference type="ARBA" id="ARBA00022475"/>
    </source>
</evidence>
<feature type="domain" description="Histidine kinase" evidence="15">
    <location>
        <begin position="334"/>
        <end position="561"/>
    </location>
</feature>
<dbReference type="InterPro" id="IPR005467">
    <property type="entry name" value="His_kinase_dom"/>
</dbReference>
<dbReference type="PROSITE" id="PS50109">
    <property type="entry name" value="HIS_KIN"/>
    <property type="match status" value="1"/>
</dbReference>
<feature type="transmembrane region" description="Helical" evidence="14">
    <location>
        <begin position="275"/>
        <end position="297"/>
    </location>
</feature>
<dbReference type="SUPFAM" id="SSF55874">
    <property type="entry name" value="ATPase domain of HSP90 chaperone/DNA topoisomerase II/histidine kinase"/>
    <property type="match status" value="1"/>
</dbReference>
<dbReference type="Pfam" id="PF02518">
    <property type="entry name" value="HATPase_c"/>
    <property type="match status" value="1"/>
</dbReference>
<keyword evidence="5" id="KW-0597">Phosphoprotein</keyword>
<dbReference type="Gene3D" id="1.10.287.130">
    <property type="match status" value="1"/>
</dbReference>
<evidence type="ECO:0000256" key="6">
    <source>
        <dbReference type="ARBA" id="ARBA00022679"/>
    </source>
</evidence>
<dbReference type="CDD" id="cd18774">
    <property type="entry name" value="PDC2_HK_sensor"/>
    <property type="match status" value="1"/>
</dbReference>
<evidence type="ECO:0000256" key="11">
    <source>
        <dbReference type="ARBA" id="ARBA00022989"/>
    </source>
</evidence>
<dbReference type="InterPro" id="IPR036890">
    <property type="entry name" value="HATPase_C_sf"/>
</dbReference>
<sequence>MKGNHYKTIRKIILVSMILVPLIPFLMILGIGYYYFTTSLESSTITRMKRIVEDHGQMIESFLSERKADLDLVIHSNRYEDLIQPEKIAEIFEHLQRNSNAFVDLGVFNQDGIHVAYHGAFKLTGKVYKEVDWFQNVLKQGYYISDIFLGYRQIPHFIIAVAREAEGKKWVLRATIDSFMFNNLVKRVRIGKTGEAYILNADGVLQTERRSGGDLMTKPPDDIQYPAANSGIKSFINTDAKGEKYLFTTTWLKEKKWLLVVRQEKADVFQAPRSATYLIILIMILGGTGIIAVAFFMCNRIVRRLQEVDLEKEHLGQQLIRASRFAELGEMAAGFAHEINNPLQIIKNEQSLIEMNLAELKENGQLKPSESLAEMEDSIDQIKLQISRCADITQGILKFGRQTEYVLQDIDFRNFVPEVIALVEKKAAVHGIRLKQTLSEDTPLIHGDPSQLQQVLLNLFNNAIDAVVERHGSHGGEMEIESGPVDNLKVKILVKDNGCGISLQNSNKIFTPFFTTKPVGKGTGLGLSVCYGIIDNLGGTINVSSEKGHGTTFTIILPAAG</sequence>
<evidence type="ECO:0000259" key="15">
    <source>
        <dbReference type="PROSITE" id="PS50109"/>
    </source>
</evidence>
<evidence type="ECO:0000256" key="3">
    <source>
        <dbReference type="ARBA" id="ARBA00012438"/>
    </source>
</evidence>
<keyword evidence="11 14" id="KW-1133">Transmembrane helix</keyword>
<evidence type="ECO:0000256" key="8">
    <source>
        <dbReference type="ARBA" id="ARBA00022741"/>
    </source>
</evidence>
<dbReference type="Proteomes" id="UP000603434">
    <property type="component" value="Unassembled WGS sequence"/>
</dbReference>
<keyword evidence="10" id="KW-0067">ATP-binding</keyword>
<dbReference type="InterPro" id="IPR003661">
    <property type="entry name" value="HisK_dim/P_dom"/>
</dbReference>
<keyword evidence="9 16" id="KW-0418">Kinase</keyword>
<protein>
    <recommendedName>
        <fullName evidence="3">histidine kinase</fullName>
        <ecNumber evidence="3">2.7.13.3</ecNumber>
    </recommendedName>
</protein>
<dbReference type="SMART" id="SM00387">
    <property type="entry name" value="HATPase_c"/>
    <property type="match status" value="1"/>
</dbReference>
<keyword evidence="8" id="KW-0547">Nucleotide-binding</keyword>
<dbReference type="PANTHER" id="PTHR43065">
    <property type="entry name" value="SENSOR HISTIDINE KINASE"/>
    <property type="match status" value="1"/>
</dbReference>
<evidence type="ECO:0000256" key="1">
    <source>
        <dbReference type="ARBA" id="ARBA00000085"/>
    </source>
</evidence>